<dbReference type="SFLD" id="SFLDG01065">
    <property type="entry name" value="anaerobic_coproporphyrinogen-I"/>
    <property type="match status" value="1"/>
</dbReference>
<protein>
    <recommendedName>
        <fullName evidence="2 9">Heme chaperone HemW</fullName>
    </recommendedName>
</protein>
<dbReference type="Gene3D" id="3.20.20.70">
    <property type="entry name" value="Aldolase class I"/>
    <property type="match status" value="1"/>
</dbReference>
<dbReference type="PANTHER" id="PTHR13932">
    <property type="entry name" value="COPROPORPHYRINIGEN III OXIDASE"/>
    <property type="match status" value="1"/>
</dbReference>
<evidence type="ECO:0000313" key="12">
    <source>
        <dbReference type="Proteomes" id="UP000013963"/>
    </source>
</evidence>
<evidence type="ECO:0000256" key="4">
    <source>
        <dbReference type="ARBA" id="ARBA00022691"/>
    </source>
</evidence>
<dbReference type="SFLD" id="SFLDF00562">
    <property type="entry name" value="HemN-like__clustered_with_heat"/>
    <property type="match status" value="1"/>
</dbReference>
<dbReference type="KEGG" id="ssyr:SSYRP_v1c03280"/>
<dbReference type="PATRIC" id="fig|1276229.3.peg.325"/>
<evidence type="ECO:0000313" key="11">
    <source>
        <dbReference type="EMBL" id="AGM25922.1"/>
    </source>
</evidence>
<dbReference type="STRING" id="1276229.SSYRP_v1c03280"/>
<dbReference type="EMBL" id="CP005078">
    <property type="protein sequence ID" value="AGM25922.1"/>
    <property type="molecule type" value="Genomic_DNA"/>
</dbReference>
<dbReference type="HOGENOM" id="CLU_027579_2_2_14"/>
<dbReference type="GO" id="GO:0046872">
    <property type="term" value="F:metal ion binding"/>
    <property type="evidence" value="ECO:0007669"/>
    <property type="project" value="UniProtKB-UniRule"/>
</dbReference>
<dbReference type="Pfam" id="PF04055">
    <property type="entry name" value="Radical_SAM"/>
    <property type="match status" value="1"/>
</dbReference>
<evidence type="ECO:0000256" key="2">
    <source>
        <dbReference type="ARBA" id="ARBA00017228"/>
    </source>
</evidence>
<dbReference type="Proteomes" id="UP000013963">
    <property type="component" value="Chromosome"/>
</dbReference>
<accession>R4U3E2</accession>
<dbReference type="GO" id="GO:0005737">
    <property type="term" value="C:cytoplasm"/>
    <property type="evidence" value="ECO:0007669"/>
    <property type="project" value="UniProtKB-SubCell"/>
</dbReference>
<dbReference type="SFLD" id="SFLDS00029">
    <property type="entry name" value="Radical_SAM"/>
    <property type="match status" value="1"/>
</dbReference>
<dbReference type="eggNOG" id="COG0635">
    <property type="taxonomic scope" value="Bacteria"/>
</dbReference>
<name>R4U3E2_9MOLU</name>
<keyword evidence="4 9" id="KW-0949">S-adenosyl-L-methionine</keyword>
<keyword evidence="9" id="KW-0004">4Fe-4S</keyword>
<dbReference type="GO" id="GO:0051539">
    <property type="term" value="F:4 iron, 4 sulfur cluster binding"/>
    <property type="evidence" value="ECO:0007669"/>
    <property type="project" value="UniProtKB-UniRule"/>
</dbReference>
<organism evidence="11 12">
    <name type="scientific">Spiroplasma syrphidicola EA-1</name>
    <dbReference type="NCBI Taxonomy" id="1276229"/>
    <lineage>
        <taxon>Bacteria</taxon>
        <taxon>Bacillati</taxon>
        <taxon>Mycoplasmatota</taxon>
        <taxon>Mollicutes</taxon>
        <taxon>Entomoplasmatales</taxon>
        <taxon>Spiroplasmataceae</taxon>
        <taxon>Spiroplasma</taxon>
    </lineage>
</organism>
<dbReference type="InterPro" id="IPR013785">
    <property type="entry name" value="Aldolase_TIM"/>
</dbReference>
<dbReference type="InterPro" id="IPR010723">
    <property type="entry name" value="HemN_C"/>
</dbReference>
<evidence type="ECO:0000256" key="7">
    <source>
        <dbReference type="ARBA" id="ARBA00023014"/>
    </source>
</evidence>
<dbReference type="RefSeq" id="WP_016340571.1">
    <property type="nucleotide sequence ID" value="NC_021284.1"/>
</dbReference>
<keyword evidence="5 9" id="KW-0479">Metal-binding</keyword>
<feature type="domain" description="Radical SAM core" evidence="10">
    <location>
        <begin position="1"/>
        <end position="226"/>
    </location>
</feature>
<dbReference type="GO" id="GO:0006779">
    <property type="term" value="P:porphyrin-containing compound biosynthetic process"/>
    <property type="evidence" value="ECO:0007669"/>
    <property type="project" value="InterPro"/>
</dbReference>
<dbReference type="InterPro" id="IPR004559">
    <property type="entry name" value="HemW-like"/>
</dbReference>
<dbReference type="GO" id="GO:0004109">
    <property type="term" value="F:coproporphyrinogen oxidase activity"/>
    <property type="evidence" value="ECO:0007669"/>
    <property type="project" value="InterPro"/>
</dbReference>
<dbReference type="InterPro" id="IPR007197">
    <property type="entry name" value="rSAM"/>
</dbReference>
<dbReference type="InterPro" id="IPR058240">
    <property type="entry name" value="rSAM_sf"/>
</dbReference>
<evidence type="ECO:0000256" key="6">
    <source>
        <dbReference type="ARBA" id="ARBA00023004"/>
    </source>
</evidence>
<dbReference type="InterPro" id="IPR006638">
    <property type="entry name" value="Elp3/MiaA/NifB-like_rSAM"/>
</dbReference>
<evidence type="ECO:0000259" key="10">
    <source>
        <dbReference type="PROSITE" id="PS51918"/>
    </source>
</evidence>
<reference evidence="11 12" key="1">
    <citation type="journal article" date="2013" name="Genome Biol. Evol.">
        <title>Complete genomes of two dipteran-associated spiroplasmas provided insights into the origin, dynamics, and impacts of viral invasion in spiroplasma.</title>
        <authorList>
            <person name="Ku C."/>
            <person name="Lo W.S."/>
            <person name="Chen L.L."/>
            <person name="Kuo C.H."/>
        </authorList>
    </citation>
    <scope>NUCLEOTIDE SEQUENCE [LARGE SCALE GENOMIC DNA]</scope>
    <source>
        <strain evidence="11">EA-1</strain>
    </source>
</reference>
<dbReference type="Pfam" id="PF06969">
    <property type="entry name" value="HemN_C"/>
    <property type="match status" value="1"/>
</dbReference>
<evidence type="ECO:0000256" key="1">
    <source>
        <dbReference type="ARBA" id="ARBA00006100"/>
    </source>
</evidence>
<dbReference type="CDD" id="cd01335">
    <property type="entry name" value="Radical_SAM"/>
    <property type="match status" value="1"/>
</dbReference>
<comment type="subcellular location">
    <subcellularLocation>
        <location evidence="9">Cytoplasm</location>
    </subcellularLocation>
</comment>
<dbReference type="InterPro" id="IPR034505">
    <property type="entry name" value="Coproporphyrinogen-III_oxidase"/>
</dbReference>
<comment type="function">
    <text evidence="9">Probably acts as a heme chaperone, transferring heme to an unknown acceptor. Binds one molecule of heme per monomer, possibly covalently. Binds 1 [4Fe-4S] cluster. The cluster is coordinated with 3 cysteines and an exchangeable S-adenosyl-L-methionine.</text>
</comment>
<dbReference type="SUPFAM" id="SSF102114">
    <property type="entry name" value="Radical SAM enzymes"/>
    <property type="match status" value="1"/>
</dbReference>
<dbReference type="NCBIfam" id="TIGR00539">
    <property type="entry name" value="hemN_rel"/>
    <property type="match status" value="1"/>
</dbReference>
<keyword evidence="7 9" id="KW-0411">Iron-sulfur</keyword>
<dbReference type="AlphaFoldDB" id="R4U3E2"/>
<comment type="similarity">
    <text evidence="1">Belongs to the anaerobic coproporphyrinogen-III oxidase family. HemW subfamily.</text>
</comment>
<dbReference type="PROSITE" id="PS51918">
    <property type="entry name" value="RADICAL_SAM"/>
    <property type="match status" value="1"/>
</dbReference>
<dbReference type="SMART" id="SM00729">
    <property type="entry name" value="Elp3"/>
    <property type="match status" value="1"/>
</dbReference>
<dbReference type="OrthoDB" id="9808022at2"/>
<keyword evidence="8 9" id="KW-0143">Chaperone</keyword>
<evidence type="ECO:0000256" key="9">
    <source>
        <dbReference type="RuleBase" id="RU364116"/>
    </source>
</evidence>
<gene>
    <name evidence="11" type="primary">hemN</name>
    <name evidence="11" type="ORF">SSYRP_v1c03280</name>
</gene>
<keyword evidence="12" id="KW-1185">Reference proteome</keyword>
<sequence length="360" mass="42150">MIEHLYVHIPFCNHICFYCDFFKIKKSKEEMVTEFLNSLATEVARLDLSKFNLKTIYLGGGTPNSLSDQQLSAVLKILQQFDQTNLVEYSIELNPENISPTQLTVLKDYNVNRLSIGVQTFDDQLLKKINRHHSVKDVIDNYHLARKMGFDNISFDLIYNLFDQNQTHIIHDLAVVGQLKPDHLSWYSLILKENSYWGKTKTKLPDYDIEFDEIVNRELQQMGYERYEISNYTLNKKYALHNLAYWTNKSFWPLGPGAAGFLNDPEYLLVENSRKYCDWTQQTAPISQPDYYFQILMMGLRLTRGINLATVKDAKEAYQYYLPKINSEIRLNRLEVVDNHLRCTPQGYDLLNDILVNLLE</sequence>
<evidence type="ECO:0000256" key="3">
    <source>
        <dbReference type="ARBA" id="ARBA00022617"/>
    </source>
</evidence>
<evidence type="ECO:0000256" key="8">
    <source>
        <dbReference type="ARBA" id="ARBA00023186"/>
    </source>
</evidence>
<dbReference type="PANTHER" id="PTHR13932:SF5">
    <property type="entry name" value="RADICAL S-ADENOSYL METHIONINE DOMAIN-CONTAINING PROTEIN 1, MITOCHONDRIAL"/>
    <property type="match status" value="1"/>
</dbReference>
<keyword evidence="9" id="KW-0963">Cytoplasm</keyword>
<evidence type="ECO:0000256" key="5">
    <source>
        <dbReference type="ARBA" id="ARBA00022723"/>
    </source>
</evidence>
<keyword evidence="3 9" id="KW-0349">Heme</keyword>
<proteinExistence type="inferred from homology"/>
<keyword evidence="6 9" id="KW-0408">Iron</keyword>